<dbReference type="EMBL" id="KK207697">
    <property type="protein sequence ID" value="EZF57163.1"/>
    <property type="molecule type" value="Genomic_DNA"/>
</dbReference>
<dbReference type="Proteomes" id="UP000023758">
    <property type="component" value="Unassembled WGS sequence"/>
</dbReference>
<dbReference type="HOGENOM" id="CLU_2172866_0_0_1"/>
<accession>A0A022WGJ0</accession>
<protein>
    <submittedName>
        <fullName evidence="1">Uncharacterized protein</fullName>
    </submittedName>
</protein>
<reference evidence="1" key="1">
    <citation type="submission" date="2014-02" db="EMBL/GenBank/DDBJ databases">
        <title>The Genome Sequence of Trichophyton rubrum (morphotype fischeri) CBS 288.86.</title>
        <authorList>
            <consortium name="The Broad Institute Genomics Platform"/>
            <person name="Cuomo C.A."/>
            <person name="White T.C."/>
            <person name="Graser Y."/>
            <person name="Martinez-Rossi N."/>
            <person name="Heitman J."/>
            <person name="Young S.K."/>
            <person name="Zeng Q."/>
            <person name="Gargeya S."/>
            <person name="Abouelleil A."/>
            <person name="Alvarado L."/>
            <person name="Chapman S.B."/>
            <person name="Gainer-Dewar J."/>
            <person name="Goldberg J."/>
            <person name="Griggs A."/>
            <person name="Gujja S."/>
            <person name="Hansen M."/>
            <person name="Howarth C."/>
            <person name="Imamovic A."/>
            <person name="Larimer J."/>
            <person name="Martinez D."/>
            <person name="Murphy C."/>
            <person name="Pearson M.D."/>
            <person name="Persinoti G."/>
            <person name="Poon T."/>
            <person name="Priest M."/>
            <person name="Roberts A.D."/>
            <person name="Saif S."/>
            <person name="Shea T.D."/>
            <person name="Sykes S.N."/>
            <person name="Wortman J."/>
            <person name="Nusbaum C."/>
            <person name="Birren B."/>
        </authorList>
    </citation>
    <scope>NUCLEOTIDE SEQUENCE [LARGE SCALE GENOMIC DNA]</scope>
    <source>
        <strain evidence="1">CBS 288.86</strain>
    </source>
</reference>
<gene>
    <name evidence="1" type="ORF">H103_00572</name>
</gene>
<proteinExistence type="predicted"/>
<organism evidence="1">
    <name type="scientific">Trichophyton rubrum CBS 288.86</name>
    <dbReference type="NCBI Taxonomy" id="1215330"/>
    <lineage>
        <taxon>Eukaryota</taxon>
        <taxon>Fungi</taxon>
        <taxon>Dikarya</taxon>
        <taxon>Ascomycota</taxon>
        <taxon>Pezizomycotina</taxon>
        <taxon>Eurotiomycetes</taxon>
        <taxon>Eurotiomycetidae</taxon>
        <taxon>Onygenales</taxon>
        <taxon>Arthrodermataceae</taxon>
        <taxon>Trichophyton</taxon>
    </lineage>
</organism>
<dbReference type="AlphaFoldDB" id="A0A022WGJ0"/>
<name>A0A022WGJ0_TRIRU</name>
<sequence length="110" mass="12165">MQSHVRTGTATKVEKVQVLLATTTHAGSIRWWPTKTLSTKKLLGLSWFSRSLSTRLLFTEPSISFLQPWTGQMGTRAGVTEGRPGALRKWASMEWDGRSSSCTRIPTGEG</sequence>
<evidence type="ECO:0000313" key="1">
    <source>
        <dbReference type="EMBL" id="EZF57163.1"/>
    </source>
</evidence>